<protein>
    <submittedName>
        <fullName evidence="2">Uncharacterized protein</fullName>
    </submittedName>
</protein>
<evidence type="ECO:0000256" key="1">
    <source>
        <dbReference type="SAM" id="MobiDB-lite"/>
    </source>
</evidence>
<reference evidence="2" key="2">
    <citation type="journal article" date="2015" name="Fish Shellfish Immunol.">
        <title>Early steps in the European eel (Anguilla anguilla)-Vibrio vulnificus interaction in the gills: Role of the RtxA13 toxin.</title>
        <authorList>
            <person name="Callol A."/>
            <person name="Pajuelo D."/>
            <person name="Ebbesson L."/>
            <person name="Teles M."/>
            <person name="MacKenzie S."/>
            <person name="Amaro C."/>
        </authorList>
    </citation>
    <scope>NUCLEOTIDE SEQUENCE</scope>
</reference>
<feature type="compositionally biased region" description="Polar residues" evidence="1">
    <location>
        <begin position="1"/>
        <end position="14"/>
    </location>
</feature>
<reference evidence="2" key="1">
    <citation type="submission" date="2014-11" db="EMBL/GenBank/DDBJ databases">
        <authorList>
            <person name="Amaro Gonzalez C."/>
        </authorList>
    </citation>
    <scope>NUCLEOTIDE SEQUENCE</scope>
</reference>
<dbReference type="EMBL" id="GBXM01097010">
    <property type="protein sequence ID" value="JAH11567.1"/>
    <property type="molecule type" value="Transcribed_RNA"/>
</dbReference>
<feature type="region of interest" description="Disordered" evidence="1">
    <location>
        <begin position="1"/>
        <end position="22"/>
    </location>
</feature>
<evidence type="ECO:0000313" key="2">
    <source>
        <dbReference type="EMBL" id="JAH11567.1"/>
    </source>
</evidence>
<dbReference type="AlphaFoldDB" id="A0A0E9Q4W1"/>
<accession>A0A0E9Q4W1</accession>
<name>A0A0E9Q4W1_ANGAN</name>
<sequence>MFQVQHLPNQSTIHTPKLRRPD</sequence>
<proteinExistence type="predicted"/>
<organism evidence="2">
    <name type="scientific">Anguilla anguilla</name>
    <name type="common">European freshwater eel</name>
    <name type="synonym">Muraena anguilla</name>
    <dbReference type="NCBI Taxonomy" id="7936"/>
    <lineage>
        <taxon>Eukaryota</taxon>
        <taxon>Metazoa</taxon>
        <taxon>Chordata</taxon>
        <taxon>Craniata</taxon>
        <taxon>Vertebrata</taxon>
        <taxon>Euteleostomi</taxon>
        <taxon>Actinopterygii</taxon>
        <taxon>Neopterygii</taxon>
        <taxon>Teleostei</taxon>
        <taxon>Anguilliformes</taxon>
        <taxon>Anguillidae</taxon>
        <taxon>Anguilla</taxon>
    </lineage>
</organism>